<feature type="coiled-coil region" evidence="4">
    <location>
        <begin position="70"/>
        <end position="165"/>
    </location>
</feature>
<proteinExistence type="predicted"/>
<evidence type="ECO:0000313" key="7">
    <source>
        <dbReference type="EMBL" id="PFX23484.1"/>
    </source>
</evidence>
<evidence type="ECO:0000256" key="2">
    <source>
        <dbReference type="ARBA" id="ARBA00022833"/>
    </source>
</evidence>
<evidence type="ECO:0000313" key="8">
    <source>
        <dbReference type="Proteomes" id="UP000225706"/>
    </source>
</evidence>
<keyword evidence="8" id="KW-1185">Reference proteome</keyword>
<accession>A0A2B4RYG2</accession>
<protein>
    <submittedName>
        <fullName evidence="7">E3 ubiquitin-protein ligase TRAIP</fullName>
    </submittedName>
</protein>
<dbReference type="InterPro" id="IPR052639">
    <property type="entry name" value="TRAIP_ubiq-protein_ligase"/>
</dbReference>
<dbReference type="InterPro" id="IPR013083">
    <property type="entry name" value="Znf_RING/FYVE/PHD"/>
</dbReference>
<keyword evidence="4" id="KW-0175">Coiled coil</keyword>
<dbReference type="GO" id="GO:0031297">
    <property type="term" value="P:replication fork processing"/>
    <property type="evidence" value="ECO:0007669"/>
    <property type="project" value="TreeGrafter"/>
</dbReference>
<comment type="caution">
    <text evidence="7">The sequence shown here is derived from an EMBL/GenBank/DDBJ whole genome shotgun (WGS) entry which is preliminary data.</text>
</comment>
<dbReference type="GO" id="GO:0005634">
    <property type="term" value="C:nucleus"/>
    <property type="evidence" value="ECO:0007669"/>
    <property type="project" value="TreeGrafter"/>
</dbReference>
<dbReference type="PROSITE" id="PS50089">
    <property type="entry name" value="ZF_RING_2"/>
    <property type="match status" value="1"/>
</dbReference>
<feature type="region of interest" description="Disordered" evidence="5">
    <location>
        <begin position="352"/>
        <end position="376"/>
    </location>
</feature>
<dbReference type="GO" id="GO:0090734">
    <property type="term" value="C:site of DNA damage"/>
    <property type="evidence" value="ECO:0007669"/>
    <property type="project" value="TreeGrafter"/>
</dbReference>
<dbReference type="SMART" id="SM00184">
    <property type="entry name" value="RING"/>
    <property type="match status" value="1"/>
</dbReference>
<dbReference type="InterPro" id="IPR001841">
    <property type="entry name" value="Znf_RING"/>
</dbReference>
<dbReference type="GO" id="GO:0016567">
    <property type="term" value="P:protein ubiquitination"/>
    <property type="evidence" value="ECO:0007669"/>
    <property type="project" value="TreeGrafter"/>
</dbReference>
<dbReference type="STRING" id="50429.A0A2B4RYG2"/>
<name>A0A2B4RYG2_STYPI</name>
<evidence type="ECO:0000256" key="5">
    <source>
        <dbReference type="SAM" id="MobiDB-lite"/>
    </source>
</evidence>
<dbReference type="EMBL" id="LSMT01000206">
    <property type="protein sequence ID" value="PFX23484.1"/>
    <property type="molecule type" value="Genomic_DNA"/>
</dbReference>
<gene>
    <name evidence="7" type="primary">TRAIP</name>
    <name evidence="7" type="ORF">AWC38_SpisGene11957</name>
</gene>
<feature type="compositionally biased region" description="Low complexity" evidence="5">
    <location>
        <begin position="363"/>
        <end position="376"/>
    </location>
</feature>
<dbReference type="AlphaFoldDB" id="A0A2B4RYG2"/>
<evidence type="ECO:0000256" key="4">
    <source>
        <dbReference type="SAM" id="Coils"/>
    </source>
</evidence>
<dbReference type="Pfam" id="PF13639">
    <property type="entry name" value="zf-RING_2"/>
    <property type="match status" value="1"/>
</dbReference>
<dbReference type="OrthoDB" id="8062037at2759"/>
<dbReference type="Proteomes" id="UP000225706">
    <property type="component" value="Unassembled WGS sequence"/>
</dbReference>
<evidence type="ECO:0000256" key="1">
    <source>
        <dbReference type="ARBA" id="ARBA00022771"/>
    </source>
</evidence>
<feature type="coiled-coil region" evidence="4">
    <location>
        <begin position="202"/>
        <end position="278"/>
    </location>
</feature>
<evidence type="ECO:0000259" key="6">
    <source>
        <dbReference type="PROSITE" id="PS50089"/>
    </source>
</evidence>
<dbReference type="GO" id="GO:0008270">
    <property type="term" value="F:zinc ion binding"/>
    <property type="evidence" value="ECO:0007669"/>
    <property type="project" value="UniProtKB-KW"/>
</dbReference>
<dbReference type="PANTHER" id="PTHR46569:SF1">
    <property type="entry name" value="E3 UBIQUITIN-PROTEIN LIGASE RFWD3-RELATED"/>
    <property type="match status" value="1"/>
</dbReference>
<keyword evidence="2" id="KW-0862">Zinc</keyword>
<dbReference type="Gene3D" id="3.30.40.10">
    <property type="entry name" value="Zinc/RING finger domain, C3HC4 (zinc finger)"/>
    <property type="match status" value="1"/>
</dbReference>
<evidence type="ECO:0000256" key="3">
    <source>
        <dbReference type="PROSITE-ProRule" id="PRU00175"/>
    </source>
</evidence>
<dbReference type="SUPFAM" id="SSF57850">
    <property type="entry name" value="RING/U-box"/>
    <property type="match status" value="1"/>
</dbReference>
<dbReference type="PANTHER" id="PTHR46569">
    <property type="entry name" value="E3 UBIQUITIN-PROTEIN LIGASE TRAIP"/>
    <property type="match status" value="1"/>
</dbReference>
<feature type="domain" description="RING-type" evidence="6">
    <location>
        <begin position="6"/>
        <end position="45"/>
    </location>
</feature>
<keyword evidence="1 3" id="KW-0479">Metal-binding</keyword>
<dbReference type="GO" id="GO:0061630">
    <property type="term" value="F:ubiquitin protein ligase activity"/>
    <property type="evidence" value="ECO:0007669"/>
    <property type="project" value="TreeGrafter"/>
</dbReference>
<organism evidence="7 8">
    <name type="scientific">Stylophora pistillata</name>
    <name type="common">Smooth cauliflower coral</name>
    <dbReference type="NCBI Taxonomy" id="50429"/>
    <lineage>
        <taxon>Eukaryota</taxon>
        <taxon>Metazoa</taxon>
        <taxon>Cnidaria</taxon>
        <taxon>Anthozoa</taxon>
        <taxon>Hexacorallia</taxon>
        <taxon>Scleractinia</taxon>
        <taxon>Astrocoeniina</taxon>
        <taxon>Pocilloporidae</taxon>
        <taxon>Stylophora</taxon>
    </lineage>
</organism>
<dbReference type="CDD" id="cd16448">
    <property type="entry name" value="RING-H2"/>
    <property type="match status" value="1"/>
</dbReference>
<keyword evidence="1 3" id="KW-0863">Zinc-finger</keyword>
<reference evidence="8" key="1">
    <citation type="journal article" date="2017" name="bioRxiv">
        <title>Comparative analysis of the genomes of Stylophora pistillata and Acropora digitifera provides evidence for extensive differences between species of corals.</title>
        <authorList>
            <person name="Voolstra C.R."/>
            <person name="Li Y."/>
            <person name="Liew Y.J."/>
            <person name="Baumgarten S."/>
            <person name="Zoccola D."/>
            <person name="Flot J.-F."/>
            <person name="Tambutte S."/>
            <person name="Allemand D."/>
            <person name="Aranda M."/>
        </authorList>
    </citation>
    <scope>NUCLEOTIDE SEQUENCE [LARGE SCALE GENOMIC DNA]</scope>
</reference>
<sequence>MIRVRCNICRESIQDGAACCPCGHVYHLICINQWLNQSRSCPTCRTTASKAILLFFDGVDLNSSQVTNDVDTLKNTIEDLKSLLNQKEVDLRSLKQEHKKELAKEISVVEKQKDSYLEELRKQYEKRLQIEKSTSAGLKKQLRYMKEKERELAVAQSEATQLRTEFSKFKRMKILIEEHTSEAEDMLQQLDAKSFPEVILQLITLKRKLEEKKLKCKQAIDTTEKVRKENIMIKNEAAYKEIELTKMKDNLKMAEEDIQKLEKENASYKNKLTAMERAFSSPSPRSSAIGRLIRESPAPMDIKRPRLSCTEEDLENIVIAETPSPKPKGFDGNSELRNIAEEVGLSLVKTTSLTSPPSHTVLKPAQQQPKKVPKPAGGSVFRQGYNGLGGHTKFLAPSRPIKTASRKVARPNGISKYIKSSNLMRVADPPLPVMNLNLNS</sequence>